<dbReference type="GO" id="GO:0051287">
    <property type="term" value="F:NAD binding"/>
    <property type="evidence" value="ECO:0007669"/>
    <property type="project" value="InterPro"/>
</dbReference>
<accession>A0A0X3AN29</accession>
<proteinExistence type="predicted"/>
<dbReference type="Gene3D" id="3.40.718.10">
    <property type="entry name" value="Isopropylmalate Dehydrogenase"/>
    <property type="match status" value="1"/>
</dbReference>
<dbReference type="Pfam" id="PF04166">
    <property type="entry name" value="PdxA"/>
    <property type="match status" value="1"/>
</dbReference>
<dbReference type="SUPFAM" id="SSF53659">
    <property type="entry name" value="Isocitrate/Isopropylmalate dehydrogenase-like"/>
    <property type="match status" value="1"/>
</dbReference>
<evidence type="ECO:0000256" key="2">
    <source>
        <dbReference type="ARBA" id="ARBA00023002"/>
    </source>
</evidence>
<keyword evidence="3" id="KW-0520">NAD</keyword>
<dbReference type="InterPro" id="IPR005255">
    <property type="entry name" value="PdxA_fam"/>
</dbReference>
<dbReference type="EMBL" id="FCOR01000003">
    <property type="protein sequence ID" value="CVK15791.1"/>
    <property type="molecule type" value="Genomic_DNA"/>
</dbReference>
<evidence type="ECO:0000313" key="4">
    <source>
        <dbReference type="EMBL" id="CVK15791.1"/>
    </source>
</evidence>
<dbReference type="RefSeq" id="WP_055425017.1">
    <property type="nucleotide sequence ID" value="NZ_FCOR01000003.1"/>
</dbReference>
<dbReference type="NCBIfam" id="TIGR00557">
    <property type="entry name" value="pdxA"/>
    <property type="match status" value="1"/>
</dbReference>
<dbReference type="PANTHER" id="PTHR30004">
    <property type="entry name" value="4-HYDROXYTHREONINE-4-PHOSPHATE DEHYDROGENASE"/>
    <property type="match status" value="1"/>
</dbReference>
<gene>
    <name evidence="4" type="ORF">Ga0061079_103101</name>
</gene>
<reference evidence="4 5" key="1">
    <citation type="submission" date="2016-01" db="EMBL/GenBank/DDBJ databases">
        <authorList>
            <person name="McClelland M."/>
            <person name="Jain A."/>
            <person name="Saraogi P."/>
            <person name="Mendelson R."/>
            <person name="Westerman R."/>
            <person name="SanMiguel P."/>
            <person name="Csonka L."/>
        </authorList>
    </citation>
    <scope>NUCLEOTIDE SEQUENCE [LARGE SCALE GENOMIC DNA]</scope>
    <source>
        <strain evidence="4 5">R-53146</strain>
    </source>
</reference>
<evidence type="ECO:0000313" key="5">
    <source>
        <dbReference type="Proteomes" id="UP000182761"/>
    </source>
</evidence>
<protein>
    <submittedName>
        <fullName evidence="4">4-hydroxythreonine-4-phosphate dehydrogenase</fullName>
    </submittedName>
</protein>
<evidence type="ECO:0000256" key="1">
    <source>
        <dbReference type="ARBA" id="ARBA00022723"/>
    </source>
</evidence>
<dbReference type="PANTHER" id="PTHR30004:SF6">
    <property type="entry name" value="D-THREONATE 4-PHOSPHATE DEHYDROGENASE"/>
    <property type="match status" value="1"/>
</dbReference>
<dbReference type="GO" id="GO:0016491">
    <property type="term" value="F:oxidoreductase activity"/>
    <property type="evidence" value="ECO:0007669"/>
    <property type="project" value="UniProtKB-KW"/>
</dbReference>
<dbReference type="OrthoDB" id="9801783at2"/>
<evidence type="ECO:0000256" key="3">
    <source>
        <dbReference type="ARBA" id="ARBA00023027"/>
    </source>
</evidence>
<dbReference type="STRING" id="1586267.GCA_001418685_00624"/>
<dbReference type="AlphaFoldDB" id="A0A0X3AN29"/>
<dbReference type="Proteomes" id="UP000182761">
    <property type="component" value="Unassembled WGS sequence"/>
</dbReference>
<dbReference type="GO" id="GO:0046872">
    <property type="term" value="F:metal ion binding"/>
    <property type="evidence" value="ECO:0007669"/>
    <property type="project" value="UniProtKB-KW"/>
</dbReference>
<organism evidence="4 5">
    <name type="scientific">Apibacter mensalis</name>
    <dbReference type="NCBI Taxonomy" id="1586267"/>
    <lineage>
        <taxon>Bacteria</taxon>
        <taxon>Pseudomonadati</taxon>
        <taxon>Bacteroidota</taxon>
        <taxon>Flavobacteriia</taxon>
        <taxon>Flavobacteriales</taxon>
        <taxon>Weeksellaceae</taxon>
        <taxon>Apibacter</taxon>
    </lineage>
</organism>
<keyword evidence="5" id="KW-1185">Reference proteome</keyword>
<keyword evidence="2" id="KW-0560">Oxidoreductase</keyword>
<name>A0A0X3AN29_9FLAO</name>
<keyword evidence="1" id="KW-0479">Metal-binding</keyword>
<sequence length="365" mass="40587">MSVKNHKLKIGISIGDPNGIGIEVILKTLQNKEILDFFTPVIFASTKLLSYQKNIFGLNSIYFQGIFKAEEAVPGKINVVNLWKDNVSINFGVSTNESIKISKASLLAAVDALKQGWVDVLVTAPLNWEAMQTQGYNFLNHTEFLEDILKEKAYLLLENNELRIAFATYNTPISKVPETLSKELIKKQIKALHTTLIQDFCIEKPKIAVLGLNPHAGENGLLGKEEISWIEPAIRESFDRGILSFGPYSADSFFSPNIYSSFDGILAMYHDQGLIPFKTLAYEYGVNFTAGLSVIHTAPNHGTVYSIAGKGIADAKSFKQAIFDAIKIYKTRNEYVNLKSNTLQKTKIEGIDVTIDEDLPEEGEI</sequence>